<comment type="caution">
    <text evidence="1">The sequence shown here is derived from an EMBL/GenBank/DDBJ whole genome shotgun (WGS) entry which is preliminary data.</text>
</comment>
<protein>
    <submittedName>
        <fullName evidence="1">MLO-like protein 8</fullName>
    </submittedName>
</protein>
<evidence type="ECO:0000313" key="1">
    <source>
        <dbReference type="EMBL" id="GIX66064.1"/>
    </source>
</evidence>
<sequence>MQTTPVGMLTCKAATRWTAGGAAHPEGSAGPRSASPAIWETCTSAGTAGFRGSASSRRNTPATRAPLRLRRISEQAQRQRTHVVVEDHLVDPVNGECTRNAPDYVRPELVGQDVRHQGDGKGHGEGFLGRLSAEGHSLRDLLQQLHHGHVGVALGRSGRFRGLGLVL</sequence>
<dbReference type="AlphaFoldDB" id="A0AAV4M215"/>
<name>A0AAV4M215_BABCB</name>
<accession>A0AAV4M215</accession>
<evidence type="ECO:0000313" key="2">
    <source>
        <dbReference type="Proteomes" id="UP001497744"/>
    </source>
</evidence>
<dbReference type="GeneID" id="94197545"/>
<keyword evidence="2" id="KW-1185">Reference proteome</keyword>
<dbReference type="EMBL" id="BPLF01000006">
    <property type="protein sequence ID" value="GIX66064.1"/>
    <property type="molecule type" value="Genomic_DNA"/>
</dbReference>
<organism evidence="1 2">
    <name type="scientific">Babesia caballi</name>
    <dbReference type="NCBI Taxonomy" id="5871"/>
    <lineage>
        <taxon>Eukaryota</taxon>
        <taxon>Sar</taxon>
        <taxon>Alveolata</taxon>
        <taxon>Apicomplexa</taxon>
        <taxon>Aconoidasida</taxon>
        <taxon>Piroplasmida</taxon>
        <taxon>Babesiidae</taxon>
        <taxon>Babesia</taxon>
    </lineage>
</organism>
<reference evidence="1 2" key="1">
    <citation type="submission" date="2021-06" db="EMBL/GenBank/DDBJ databases">
        <title>Genome sequence of Babesia caballi.</title>
        <authorList>
            <person name="Yamagishi J."/>
            <person name="Kidaka T."/>
            <person name="Ochi A."/>
        </authorList>
    </citation>
    <scope>NUCLEOTIDE SEQUENCE [LARGE SCALE GENOMIC DNA]</scope>
    <source>
        <strain evidence="1">USDA-D6B2</strain>
    </source>
</reference>
<dbReference type="RefSeq" id="XP_067718133.1">
    <property type="nucleotide sequence ID" value="XM_067862032.1"/>
</dbReference>
<dbReference type="Proteomes" id="UP001497744">
    <property type="component" value="Unassembled WGS sequence"/>
</dbReference>
<proteinExistence type="predicted"/>
<gene>
    <name evidence="1" type="ORF">BcabD6B2_55000</name>
</gene>